<dbReference type="Gene3D" id="3.30.70.1260">
    <property type="entry name" value="bacterial protein sp0830 like"/>
    <property type="match status" value="1"/>
</dbReference>
<gene>
    <name evidence="1" type="ORF">ICC18_23180</name>
</gene>
<dbReference type="AlphaFoldDB" id="A0A926KVM3"/>
<reference evidence="1" key="1">
    <citation type="submission" date="2020-09" db="EMBL/GenBank/DDBJ databases">
        <title>Draft Genome Sequence of Paenibacillus sp. WST5.</title>
        <authorList>
            <person name="Bao Z."/>
        </authorList>
    </citation>
    <scope>NUCLEOTIDE SEQUENCE</scope>
    <source>
        <strain evidence="1">WST5</strain>
    </source>
</reference>
<dbReference type="InterPro" id="IPR012545">
    <property type="entry name" value="DUF1697"/>
</dbReference>
<dbReference type="SUPFAM" id="SSF160379">
    <property type="entry name" value="SP0830-like"/>
    <property type="match status" value="1"/>
</dbReference>
<proteinExistence type="predicted"/>
<dbReference type="RefSeq" id="WP_188176797.1">
    <property type="nucleotide sequence ID" value="NZ_JACVVD010000009.1"/>
</dbReference>
<dbReference type="Pfam" id="PF08002">
    <property type="entry name" value="DUF1697"/>
    <property type="match status" value="1"/>
</dbReference>
<name>A0A926KVM3_9BACL</name>
<keyword evidence="2" id="KW-1185">Reference proteome</keyword>
<evidence type="ECO:0000313" key="2">
    <source>
        <dbReference type="Proteomes" id="UP000650466"/>
    </source>
</evidence>
<comment type="caution">
    <text evidence="1">The sequence shown here is derived from an EMBL/GenBank/DDBJ whole genome shotgun (WGS) entry which is preliminary data.</text>
</comment>
<dbReference type="PIRSF" id="PIRSF008502">
    <property type="entry name" value="UCP008502"/>
    <property type="match status" value="1"/>
</dbReference>
<dbReference type="PANTHER" id="PTHR36439:SF1">
    <property type="entry name" value="DUF1697 DOMAIN-CONTAINING PROTEIN"/>
    <property type="match status" value="1"/>
</dbReference>
<protein>
    <submittedName>
        <fullName evidence="1">DUF1697 domain-containing protein</fullName>
    </submittedName>
</protein>
<accession>A0A926KVM3</accession>
<dbReference type="PANTHER" id="PTHR36439">
    <property type="entry name" value="BLL4334 PROTEIN"/>
    <property type="match status" value="1"/>
</dbReference>
<dbReference type="Gene3D" id="3.30.70.1280">
    <property type="entry name" value="SP0830-like domains"/>
    <property type="match status" value="1"/>
</dbReference>
<organism evidence="1 2">
    <name type="scientific">Paenibacillus sedimenti</name>
    <dbReference type="NCBI Taxonomy" id="2770274"/>
    <lineage>
        <taxon>Bacteria</taxon>
        <taxon>Bacillati</taxon>
        <taxon>Bacillota</taxon>
        <taxon>Bacilli</taxon>
        <taxon>Bacillales</taxon>
        <taxon>Paenibacillaceae</taxon>
        <taxon>Paenibacillus</taxon>
    </lineage>
</organism>
<evidence type="ECO:0000313" key="1">
    <source>
        <dbReference type="EMBL" id="MBD0383018.1"/>
    </source>
</evidence>
<dbReference type="Proteomes" id="UP000650466">
    <property type="component" value="Unassembled WGS sequence"/>
</dbReference>
<dbReference type="EMBL" id="JACVVD010000009">
    <property type="protein sequence ID" value="MBD0383018.1"/>
    <property type="molecule type" value="Genomic_DNA"/>
</dbReference>
<sequence length="182" mass="20892">MPKYVSLLRGINVSGQKIIKMDHLRGIYESMNFGQVISYIQSGNVIFNSTEEDVGLLRDRIQSELARVFVFEVPVVVRTPKELEEVVSRNPFLDVNASENESLYVAFLAKEPSAEAIVKLNTYQNEIDQYHVLRREVYILCRKGFGKSQFSNNFLEKKLAVTATTRNWETVNKLIQLADKRS</sequence>